<reference evidence="2" key="1">
    <citation type="submission" date="2020-07" db="EMBL/GenBank/DDBJ databases">
        <title>Huge and variable diversity of episymbiotic CPR bacteria and DPANN archaea in groundwater ecosystems.</title>
        <authorList>
            <person name="He C.Y."/>
            <person name="Keren R."/>
            <person name="Whittaker M."/>
            <person name="Farag I.F."/>
            <person name="Doudna J."/>
            <person name="Cate J.H.D."/>
            <person name="Banfield J.F."/>
        </authorList>
    </citation>
    <scope>NUCLEOTIDE SEQUENCE</scope>
    <source>
        <strain evidence="2">NC_groundwater_1818_Pr3_B-0.1um_66_35</strain>
    </source>
</reference>
<name>A0A933W0T1_RHOPL</name>
<evidence type="ECO:0000256" key="1">
    <source>
        <dbReference type="SAM" id="MobiDB-lite"/>
    </source>
</evidence>
<feature type="compositionally biased region" description="Polar residues" evidence="1">
    <location>
        <begin position="1"/>
        <end position="16"/>
    </location>
</feature>
<gene>
    <name evidence="2" type="ORF">HZA66_10035</name>
</gene>
<feature type="region of interest" description="Disordered" evidence="1">
    <location>
        <begin position="1"/>
        <end position="22"/>
    </location>
</feature>
<evidence type="ECO:0000313" key="3">
    <source>
        <dbReference type="Proteomes" id="UP000782519"/>
    </source>
</evidence>
<organism evidence="2 3">
    <name type="scientific">Rhodopseudomonas palustris</name>
    <dbReference type="NCBI Taxonomy" id="1076"/>
    <lineage>
        <taxon>Bacteria</taxon>
        <taxon>Pseudomonadati</taxon>
        <taxon>Pseudomonadota</taxon>
        <taxon>Alphaproteobacteria</taxon>
        <taxon>Hyphomicrobiales</taxon>
        <taxon>Nitrobacteraceae</taxon>
        <taxon>Rhodopseudomonas</taxon>
    </lineage>
</organism>
<proteinExistence type="predicted"/>
<evidence type="ECO:0000313" key="2">
    <source>
        <dbReference type="EMBL" id="MBI5129771.1"/>
    </source>
</evidence>
<dbReference type="AlphaFoldDB" id="A0A933W0T1"/>
<protein>
    <submittedName>
        <fullName evidence="2">Uncharacterized protein</fullName>
    </submittedName>
</protein>
<sequence>MDARRQTSSTLPSRQAMTAGARGHGRFAPAFVSGRAEIFKKSPCAAGLKPVGRHVAKDVKEFVGLQLPNTNVLTHGTRIQVGSAFFSAEAAFDRKLTSALPACRTSKTAVRTTNTRCGAVWMKSRLVEPGLAREMQYDADV</sequence>
<dbReference type="Proteomes" id="UP000782519">
    <property type="component" value="Unassembled WGS sequence"/>
</dbReference>
<comment type="caution">
    <text evidence="2">The sequence shown here is derived from an EMBL/GenBank/DDBJ whole genome shotgun (WGS) entry which is preliminary data.</text>
</comment>
<dbReference type="EMBL" id="JACRJB010000025">
    <property type="protein sequence ID" value="MBI5129771.1"/>
    <property type="molecule type" value="Genomic_DNA"/>
</dbReference>
<accession>A0A933W0T1</accession>